<dbReference type="EMBL" id="JBGMEK010000114">
    <property type="protein sequence ID" value="MFA0813620.1"/>
    <property type="molecule type" value="Genomic_DNA"/>
</dbReference>
<name>A0ABV4P5H2_9GAMM</name>
<dbReference type="Proteomes" id="UP001569428">
    <property type="component" value="Unassembled WGS sequence"/>
</dbReference>
<dbReference type="RefSeq" id="WP_371841434.1">
    <property type="nucleotide sequence ID" value="NZ_JBGMEK010000114.1"/>
</dbReference>
<organism evidence="2 3">
    <name type="scientific">Microbulbifer epialgicus</name>
    <dbReference type="NCBI Taxonomy" id="393907"/>
    <lineage>
        <taxon>Bacteria</taxon>
        <taxon>Pseudomonadati</taxon>
        <taxon>Pseudomonadota</taxon>
        <taxon>Gammaproteobacteria</taxon>
        <taxon>Cellvibrionales</taxon>
        <taxon>Microbulbiferaceae</taxon>
        <taxon>Microbulbifer</taxon>
    </lineage>
</organism>
<evidence type="ECO:0000256" key="1">
    <source>
        <dbReference type="SAM" id="Phobius"/>
    </source>
</evidence>
<proteinExistence type="predicted"/>
<keyword evidence="1" id="KW-0472">Membrane</keyword>
<keyword evidence="1" id="KW-1133">Transmembrane helix</keyword>
<evidence type="ECO:0000313" key="3">
    <source>
        <dbReference type="Proteomes" id="UP001569428"/>
    </source>
</evidence>
<evidence type="ECO:0000313" key="2">
    <source>
        <dbReference type="EMBL" id="MFA0813620.1"/>
    </source>
</evidence>
<keyword evidence="3" id="KW-1185">Reference proteome</keyword>
<feature type="transmembrane region" description="Helical" evidence="1">
    <location>
        <begin position="92"/>
        <end position="109"/>
    </location>
</feature>
<reference evidence="2 3" key="1">
    <citation type="submission" date="2024-08" db="EMBL/GenBank/DDBJ databases">
        <authorList>
            <person name="Ishaq N."/>
        </authorList>
    </citation>
    <scope>NUCLEOTIDE SEQUENCE [LARGE SCALE GENOMIC DNA]</scope>
    <source>
        <strain evidence="2 3">DSM 18651</strain>
    </source>
</reference>
<feature type="transmembrane region" description="Helical" evidence="1">
    <location>
        <begin position="59"/>
        <end position="80"/>
    </location>
</feature>
<sequence>MAIPFLCSFAAWIGQYIFPAVSWGQSTLNYNIGGGVTAMFPQQSIAPLMMFVTPNKLSIAIWGASLLISALIVFPCVFLFKKMRWGQLLRTTFLGLFLGVAPPLANYMIYPMAVSGELPNFNYHLMQLFGYYAFVGGFASAGFWLFAIRGNPWFRLARLSN</sequence>
<comment type="caution">
    <text evidence="2">The sequence shown here is derived from an EMBL/GenBank/DDBJ whole genome shotgun (WGS) entry which is preliminary data.</text>
</comment>
<feature type="transmembrane region" description="Helical" evidence="1">
    <location>
        <begin position="129"/>
        <end position="148"/>
    </location>
</feature>
<protein>
    <submittedName>
        <fullName evidence="2">Uncharacterized protein</fullName>
    </submittedName>
</protein>
<keyword evidence="1" id="KW-0812">Transmembrane</keyword>
<accession>A0ABV4P5H2</accession>
<gene>
    <name evidence="2" type="ORF">ACCI49_22280</name>
</gene>